<sequence>MKSLFRIGIAIDCIAVLYGIYDALAGTFLWPEVYAGKGLLVIALCGTLVALAIYLKTRDQVSLSTVTSRLPAFPLLGFGLMMLLIAASNRLSTGEK</sequence>
<comment type="caution">
    <text evidence="2">The sequence shown here is derived from an EMBL/GenBank/DDBJ whole genome shotgun (WGS) entry which is preliminary data.</text>
</comment>
<keyword evidence="1" id="KW-0472">Membrane</keyword>
<feature type="transmembrane region" description="Helical" evidence="1">
    <location>
        <begin position="7"/>
        <end position="30"/>
    </location>
</feature>
<gene>
    <name evidence="2" type="ORF">EHT25_07780</name>
</gene>
<evidence type="ECO:0000313" key="3">
    <source>
        <dbReference type="Proteomes" id="UP000271925"/>
    </source>
</evidence>
<name>A0A3P1C317_9BACT</name>
<keyword evidence="3" id="KW-1185">Reference proteome</keyword>
<keyword evidence="1" id="KW-1133">Transmembrane helix</keyword>
<evidence type="ECO:0000256" key="1">
    <source>
        <dbReference type="SAM" id="Phobius"/>
    </source>
</evidence>
<keyword evidence="1" id="KW-0812">Transmembrane</keyword>
<dbReference type="AlphaFoldDB" id="A0A3P1C317"/>
<dbReference type="EMBL" id="RQJO01000007">
    <property type="protein sequence ID" value="RRB07662.1"/>
    <property type="molecule type" value="Genomic_DNA"/>
</dbReference>
<dbReference type="RefSeq" id="WP_124872956.1">
    <property type="nucleotide sequence ID" value="NZ_RQJO01000007.1"/>
</dbReference>
<feature type="transmembrane region" description="Helical" evidence="1">
    <location>
        <begin position="36"/>
        <end position="55"/>
    </location>
</feature>
<evidence type="ECO:0000313" key="2">
    <source>
        <dbReference type="EMBL" id="RRB07662.1"/>
    </source>
</evidence>
<dbReference type="Proteomes" id="UP000271925">
    <property type="component" value="Unassembled WGS sequence"/>
</dbReference>
<protein>
    <submittedName>
        <fullName evidence="2">Uncharacterized protein</fullName>
    </submittedName>
</protein>
<reference evidence="2 3" key="1">
    <citation type="submission" date="2018-11" db="EMBL/GenBank/DDBJ databases">
        <authorList>
            <person name="Zhou Z."/>
            <person name="Wang G."/>
        </authorList>
    </citation>
    <scope>NUCLEOTIDE SEQUENCE [LARGE SCALE GENOMIC DNA]</scope>
    <source>
        <strain evidence="2 3">KCTC52004</strain>
    </source>
</reference>
<dbReference type="OrthoDB" id="962763at2"/>
<feature type="transmembrane region" description="Helical" evidence="1">
    <location>
        <begin position="67"/>
        <end position="87"/>
    </location>
</feature>
<accession>A0A3P1C317</accession>
<organism evidence="2 3">
    <name type="scientific">Larkinella rosea</name>
    <dbReference type="NCBI Taxonomy" id="2025312"/>
    <lineage>
        <taxon>Bacteria</taxon>
        <taxon>Pseudomonadati</taxon>
        <taxon>Bacteroidota</taxon>
        <taxon>Cytophagia</taxon>
        <taxon>Cytophagales</taxon>
        <taxon>Spirosomataceae</taxon>
        <taxon>Larkinella</taxon>
    </lineage>
</organism>
<proteinExistence type="predicted"/>